<organism evidence="9 10">
    <name type="scientific">Candidatus Ligilactobacillus excrementigallinarum</name>
    <dbReference type="NCBI Taxonomy" id="2838641"/>
    <lineage>
        <taxon>Bacteria</taxon>
        <taxon>Bacillati</taxon>
        <taxon>Bacillota</taxon>
        <taxon>Bacilli</taxon>
        <taxon>Lactobacillales</taxon>
        <taxon>Lactobacillaceae</taxon>
        <taxon>Ligilactobacillus</taxon>
    </lineage>
</organism>
<dbReference type="PANTHER" id="PTHR33908">
    <property type="entry name" value="MANNOSYLTRANSFERASE YKCB-RELATED"/>
    <property type="match status" value="1"/>
</dbReference>
<keyword evidence="7 8" id="KW-0472">Membrane</keyword>
<keyword evidence="5 8" id="KW-0812">Transmembrane</keyword>
<proteinExistence type="predicted"/>
<evidence type="ECO:0000313" key="9">
    <source>
        <dbReference type="EMBL" id="HIX02117.1"/>
    </source>
</evidence>
<dbReference type="AlphaFoldDB" id="A0A9D1UXE0"/>
<evidence type="ECO:0000313" key="10">
    <source>
        <dbReference type="Proteomes" id="UP000823963"/>
    </source>
</evidence>
<feature type="transmembrane region" description="Helical" evidence="8">
    <location>
        <begin position="371"/>
        <end position="388"/>
    </location>
</feature>
<feature type="transmembrane region" description="Helical" evidence="8">
    <location>
        <begin position="29"/>
        <end position="52"/>
    </location>
</feature>
<evidence type="ECO:0000256" key="5">
    <source>
        <dbReference type="ARBA" id="ARBA00022692"/>
    </source>
</evidence>
<reference evidence="9" key="1">
    <citation type="journal article" date="2021" name="PeerJ">
        <title>Extensive microbial diversity within the chicken gut microbiome revealed by metagenomics and culture.</title>
        <authorList>
            <person name="Gilroy R."/>
            <person name="Ravi A."/>
            <person name="Getino M."/>
            <person name="Pursley I."/>
            <person name="Horton D.L."/>
            <person name="Alikhan N.F."/>
            <person name="Baker D."/>
            <person name="Gharbi K."/>
            <person name="Hall N."/>
            <person name="Watson M."/>
            <person name="Adriaenssens E.M."/>
            <person name="Foster-Nyarko E."/>
            <person name="Jarju S."/>
            <person name="Secka A."/>
            <person name="Antonio M."/>
            <person name="Oren A."/>
            <person name="Chaudhuri R.R."/>
            <person name="La Ragione R."/>
            <person name="Hildebrand F."/>
            <person name="Pallen M.J."/>
        </authorList>
    </citation>
    <scope>NUCLEOTIDE SEQUENCE</scope>
    <source>
        <strain evidence="9">6627</strain>
    </source>
</reference>
<evidence type="ECO:0008006" key="11">
    <source>
        <dbReference type="Google" id="ProtNLM"/>
    </source>
</evidence>
<evidence type="ECO:0000256" key="6">
    <source>
        <dbReference type="ARBA" id="ARBA00022989"/>
    </source>
</evidence>
<keyword evidence="6 8" id="KW-1133">Transmembrane helix</keyword>
<feature type="transmembrane region" description="Helical" evidence="8">
    <location>
        <begin position="186"/>
        <end position="217"/>
    </location>
</feature>
<feature type="transmembrane region" description="Helical" evidence="8">
    <location>
        <begin position="347"/>
        <end position="365"/>
    </location>
</feature>
<dbReference type="PANTHER" id="PTHR33908:SF3">
    <property type="entry name" value="UNDECAPRENYL PHOSPHATE-ALPHA-4-AMINO-4-DEOXY-L-ARABINOSE ARABINOSYL TRANSFERASE"/>
    <property type="match status" value="1"/>
</dbReference>
<reference evidence="9" key="2">
    <citation type="submission" date="2021-04" db="EMBL/GenBank/DDBJ databases">
        <authorList>
            <person name="Gilroy R."/>
        </authorList>
    </citation>
    <scope>NUCLEOTIDE SEQUENCE</scope>
    <source>
        <strain evidence="9">6627</strain>
    </source>
</reference>
<keyword evidence="3" id="KW-0328">Glycosyltransferase</keyword>
<feature type="transmembrane region" description="Helical" evidence="8">
    <location>
        <begin position="108"/>
        <end position="129"/>
    </location>
</feature>
<feature type="transmembrane region" description="Helical" evidence="8">
    <location>
        <begin position="395"/>
        <end position="416"/>
    </location>
</feature>
<evidence type="ECO:0000256" key="4">
    <source>
        <dbReference type="ARBA" id="ARBA00022679"/>
    </source>
</evidence>
<dbReference type="GO" id="GO:0005886">
    <property type="term" value="C:plasma membrane"/>
    <property type="evidence" value="ECO:0007669"/>
    <property type="project" value="UniProtKB-SubCell"/>
</dbReference>
<keyword evidence="4" id="KW-0808">Transferase</keyword>
<feature type="transmembrane region" description="Helical" evidence="8">
    <location>
        <begin position="284"/>
        <end position="304"/>
    </location>
</feature>
<evidence type="ECO:0000256" key="2">
    <source>
        <dbReference type="ARBA" id="ARBA00022475"/>
    </source>
</evidence>
<comment type="caution">
    <text evidence="9">The sequence shown here is derived from an EMBL/GenBank/DDBJ whole genome shotgun (WGS) entry which is preliminary data.</text>
</comment>
<evidence type="ECO:0000256" key="8">
    <source>
        <dbReference type="SAM" id="Phobius"/>
    </source>
</evidence>
<protein>
    <recommendedName>
        <fullName evidence="11">Glycosyltransferase RgtA/B/C/D-like domain-containing protein</fullName>
    </recommendedName>
</protein>
<feature type="transmembrane region" description="Helical" evidence="8">
    <location>
        <begin position="316"/>
        <end position="335"/>
    </location>
</feature>
<feature type="transmembrane region" description="Helical" evidence="8">
    <location>
        <begin position="229"/>
        <end position="253"/>
    </location>
</feature>
<comment type="subcellular location">
    <subcellularLocation>
        <location evidence="1">Cell membrane</location>
        <topology evidence="1">Multi-pass membrane protein</topology>
    </subcellularLocation>
</comment>
<name>A0A9D1UXE0_9LACO</name>
<evidence type="ECO:0000256" key="3">
    <source>
        <dbReference type="ARBA" id="ARBA00022676"/>
    </source>
</evidence>
<evidence type="ECO:0000256" key="7">
    <source>
        <dbReference type="ARBA" id="ARBA00023136"/>
    </source>
</evidence>
<dbReference type="GO" id="GO:0016763">
    <property type="term" value="F:pentosyltransferase activity"/>
    <property type="evidence" value="ECO:0007669"/>
    <property type="project" value="TreeGrafter"/>
</dbReference>
<accession>A0A9D1UXE0</accession>
<dbReference type="Proteomes" id="UP000823963">
    <property type="component" value="Unassembled WGS sequence"/>
</dbReference>
<dbReference type="EMBL" id="DXFP01000048">
    <property type="protein sequence ID" value="HIX02117.1"/>
    <property type="molecule type" value="Genomic_DNA"/>
</dbReference>
<evidence type="ECO:0000256" key="1">
    <source>
        <dbReference type="ARBA" id="ARBA00004651"/>
    </source>
</evidence>
<dbReference type="InterPro" id="IPR050297">
    <property type="entry name" value="LipidA_mod_glycosyltrf_83"/>
</dbReference>
<sequence>MISIIIIILAIGFLTYQMRDRLTKWQQILTSLSLLFLTFFEFFRLGSIPGLFGDEAYSMYDSWSIAHYGVDRNLMHNAIYSLTSGGQSVLYEHLTVPLMKIFGMNITAFRFPIALFAVISIIILVYALYRNKINSNVIAGVAFTMSTAQWLLMYCHWAMDCNVIVPMFILTIDFILLGLAGKKYHFYIGFILMALLAYCYIGAWIALPFMYIFTLLFLKKKGKISNKDIIALIIISIVILIPILTYTAVQFLGLPAFKFLWFSVAPLPATRAVNSLISFKGNVLNTIISNIIAGISTLATGVVNSDTSSYTSIPKYQLFYLINFIFFVYAIVNFWKNRKQNSDEINYLMGISITMFPIVILVKSGFWHWPIVYVLTSLWSGFGLGLFFKNNSHKSLKIFIFGLLLVETGLFTGYYFGNYPHDEIKANQLGGYSINTTQSKHFINELKKLNVNTYYGIPFFNESYMGYLIPTNPYDLNKLNEKWQNNLPKTIQPGSAAYIVPTSQINNYPNLQSLPSKNMEVNYVKYTVYYNQNND</sequence>
<keyword evidence="2" id="KW-1003">Cell membrane</keyword>
<feature type="transmembrane region" description="Helical" evidence="8">
    <location>
        <begin position="161"/>
        <end position="180"/>
    </location>
</feature>
<dbReference type="GO" id="GO:0009103">
    <property type="term" value="P:lipopolysaccharide biosynthetic process"/>
    <property type="evidence" value="ECO:0007669"/>
    <property type="project" value="UniProtKB-ARBA"/>
</dbReference>
<dbReference type="GO" id="GO:0010041">
    <property type="term" value="P:response to iron(III) ion"/>
    <property type="evidence" value="ECO:0007669"/>
    <property type="project" value="TreeGrafter"/>
</dbReference>
<gene>
    <name evidence="9" type="ORF">H9861_05115</name>
</gene>